<reference evidence="2 3" key="1">
    <citation type="submission" date="2017-04" db="EMBL/GenBank/DDBJ databases">
        <title>Novel microbial lineages endemic to geothermal iron-oxide mats fill important gaps in the evolutionary history of Archaea.</title>
        <authorList>
            <person name="Jay Z.J."/>
            <person name="Beam J.P."/>
            <person name="Dlakic M."/>
            <person name="Rusch D.B."/>
            <person name="Kozubal M.A."/>
            <person name="Inskeep W.P."/>
        </authorList>
    </citation>
    <scope>NUCLEOTIDE SEQUENCE [LARGE SCALE GENOMIC DNA]</scope>
    <source>
        <strain evidence="2">BE_D</strain>
    </source>
</reference>
<dbReference type="AlphaFoldDB" id="A0A2R6A8T2"/>
<comment type="caution">
    <text evidence="2">The sequence shown here is derived from an EMBL/GenBank/DDBJ whole genome shotgun (WGS) entry which is preliminary data.</text>
</comment>
<dbReference type="Proteomes" id="UP000240569">
    <property type="component" value="Unassembled WGS sequence"/>
</dbReference>
<feature type="non-terminal residue" evidence="2">
    <location>
        <position position="37"/>
    </location>
</feature>
<dbReference type="Pfam" id="PF01266">
    <property type="entry name" value="DAO"/>
    <property type="match status" value="1"/>
</dbReference>
<dbReference type="InterPro" id="IPR006076">
    <property type="entry name" value="FAD-dep_OxRdtase"/>
</dbReference>
<dbReference type="EMBL" id="NEXD01000134">
    <property type="protein sequence ID" value="PSN82737.1"/>
    <property type="molecule type" value="Genomic_DNA"/>
</dbReference>
<protein>
    <recommendedName>
        <fullName evidence="1">FAD dependent oxidoreductase domain-containing protein</fullName>
    </recommendedName>
</protein>
<feature type="domain" description="FAD dependent oxidoreductase" evidence="1">
    <location>
        <begin position="4"/>
        <end position="34"/>
    </location>
</feature>
<proteinExistence type="predicted"/>
<organism evidence="2 3">
    <name type="scientific">Candidatus Marsarchaeota G1 archaeon BE_D</name>
    <dbReference type="NCBI Taxonomy" id="1978156"/>
    <lineage>
        <taxon>Archaea</taxon>
        <taxon>Candidatus Marsarchaeota</taxon>
        <taxon>Candidatus Marsarchaeota group 1</taxon>
    </lineage>
</organism>
<dbReference type="InterPro" id="IPR036188">
    <property type="entry name" value="FAD/NAD-bd_sf"/>
</dbReference>
<evidence type="ECO:0000313" key="3">
    <source>
        <dbReference type="Proteomes" id="UP000240569"/>
    </source>
</evidence>
<accession>A0A2R6A8T2</accession>
<evidence type="ECO:0000313" key="2">
    <source>
        <dbReference type="EMBL" id="PSN82737.1"/>
    </source>
</evidence>
<dbReference type="SUPFAM" id="SSF51905">
    <property type="entry name" value="FAD/NAD(P)-binding domain"/>
    <property type="match status" value="1"/>
</dbReference>
<dbReference type="Gene3D" id="3.50.50.60">
    <property type="entry name" value="FAD/NAD(P)-binding domain"/>
    <property type="match status" value="1"/>
</dbReference>
<evidence type="ECO:0000259" key="1">
    <source>
        <dbReference type="Pfam" id="PF01266"/>
    </source>
</evidence>
<name>A0A2R6A8T2_9ARCH</name>
<gene>
    <name evidence="2" type="ORF">B9Q02_11285</name>
</gene>
<sequence>MEFDAIVIGAGNNGLSCARKLASAGARVAIFESSNVL</sequence>